<evidence type="ECO:0000313" key="3">
    <source>
        <dbReference type="Proteomes" id="UP001054945"/>
    </source>
</evidence>
<dbReference type="AlphaFoldDB" id="A0AAV4RPQ0"/>
<name>A0AAV4RPQ0_CAEEX</name>
<evidence type="ECO:0000256" key="1">
    <source>
        <dbReference type="SAM" id="MobiDB-lite"/>
    </source>
</evidence>
<accession>A0AAV4RPQ0</accession>
<feature type="compositionally biased region" description="Polar residues" evidence="1">
    <location>
        <begin position="7"/>
        <end position="23"/>
    </location>
</feature>
<reference evidence="2 3" key="1">
    <citation type="submission" date="2021-06" db="EMBL/GenBank/DDBJ databases">
        <title>Caerostris extrusa draft genome.</title>
        <authorList>
            <person name="Kono N."/>
            <person name="Arakawa K."/>
        </authorList>
    </citation>
    <scope>NUCLEOTIDE SEQUENCE [LARGE SCALE GENOMIC DNA]</scope>
</reference>
<sequence>MHIILDSSESAGGSKQIHQNSPKKNVGGGKKKEQKLNLLLAAMVQHLERYRTSFEKKEAQPAANLNDCEWQKGAESMRQIIMITKKKIKTKTKTNESFKKKR</sequence>
<evidence type="ECO:0000313" key="2">
    <source>
        <dbReference type="EMBL" id="GIY22442.1"/>
    </source>
</evidence>
<feature type="region of interest" description="Disordered" evidence="1">
    <location>
        <begin position="1"/>
        <end position="32"/>
    </location>
</feature>
<comment type="caution">
    <text evidence="2">The sequence shown here is derived from an EMBL/GenBank/DDBJ whole genome shotgun (WGS) entry which is preliminary data.</text>
</comment>
<protein>
    <submittedName>
        <fullName evidence="2">Uncharacterized protein</fullName>
    </submittedName>
</protein>
<keyword evidence="3" id="KW-1185">Reference proteome</keyword>
<dbReference type="EMBL" id="BPLR01008147">
    <property type="protein sequence ID" value="GIY22442.1"/>
    <property type="molecule type" value="Genomic_DNA"/>
</dbReference>
<organism evidence="2 3">
    <name type="scientific">Caerostris extrusa</name>
    <name type="common">Bark spider</name>
    <name type="synonym">Caerostris bankana</name>
    <dbReference type="NCBI Taxonomy" id="172846"/>
    <lineage>
        <taxon>Eukaryota</taxon>
        <taxon>Metazoa</taxon>
        <taxon>Ecdysozoa</taxon>
        <taxon>Arthropoda</taxon>
        <taxon>Chelicerata</taxon>
        <taxon>Arachnida</taxon>
        <taxon>Araneae</taxon>
        <taxon>Araneomorphae</taxon>
        <taxon>Entelegynae</taxon>
        <taxon>Araneoidea</taxon>
        <taxon>Araneidae</taxon>
        <taxon>Caerostris</taxon>
    </lineage>
</organism>
<dbReference type="Proteomes" id="UP001054945">
    <property type="component" value="Unassembled WGS sequence"/>
</dbReference>
<proteinExistence type="predicted"/>
<gene>
    <name evidence="2" type="ORF">CEXT_635731</name>
</gene>